<feature type="binding site" evidence="9">
    <location>
        <begin position="174"/>
        <end position="181"/>
    </location>
    <ligand>
        <name>ATP</name>
        <dbReference type="ChEBI" id="CHEBI:30616"/>
    </ligand>
</feature>
<feature type="compositionally biased region" description="Gly residues" evidence="11">
    <location>
        <begin position="621"/>
        <end position="631"/>
    </location>
</feature>
<dbReference type="STRING" id="1169540.A0A0G4H5P6"/>
<dbReference type="PROSITE" id="PS50067">
    <property type="entry name" value="KINESIN_MOTOR_2"/>
    <property type="match status" value="1"/>
</dbReference>
<dbReference type="GO" id="GO:0008017">
    <property type="term" value="F:microtubule binding"/>
    <property type="evidence" value="ECO:0007669"/>
    <property type="project" value="InterPro"/>
</dbReference>
<dbReference type="Gene3D" id="3.40.850.10">
    <property type="entry name" value="Kinesin motor domain"/>
    <property type="match status" value="1"/>
</dbReference>
<dbReference type="Proteomes" id="UP000041254">
    <property type="component" value="Unassembled WGS sequence"/>
</dbReference>
<evidence type="ECO:0000256" key="4">
    <source>
        <dbReference type="ARBA" id="ARBA00022741"/>
    </source>
</evidence>
<keyword evidence="6 9" id="KW-0505">Motor protein</keyword>
<dbReference type="GO" id="GO:0005524">
    <property type="term" value="F:ATP binding"/>
    <property type="evidence" value="ECO:0007669"/>
    <property type="project" value="UniProtKB-UniRule"/>
</dbReference>
<evidence type="ECO:0000256" key="5">
    <source>
        <dbReference type="ARBA" id="ARBA00022840"/>
    </source>
</evidence>
<feature type="compositionally biased region" description="Low complexity" evidence="11">
    <location>
        <begin position="545"/>
        <end position="559"/>
    </location>
</feature>
<keyword evidence="3 10" id="KW-0493">Microtubule</keyword>
<dbReference type="GO" id="GO:0003777">
    <property type="term" value="F:microtubule motor activity"/>
    <property type="evidence" value="ECO:0007669"/>
    <property type="project" value="InterPro"/>
</dbReference>
<dbReference type="InterPro" id="IPR027417">
    <property type="entry name" value="P-loop_NTPase"/>
</dbReference>
<evidence type="ECO:0000256" key="7">
    <source>
        <dbReference type="ARBA" id="ARBA00023212"/>
    </source>
</evidence>
<keyword evidence="2" id="KW-0963">Cytoplasm</keyword>
<dbReference type="SUPFAM" id="SSF52540">
    <property type="entry name" value="P-loop containing nucleoside triphosphate hydrolases"/>
    <property type="match status" value="1"/>
</dbReference>
<name>A0A0G4H5P6_VITBC</name>
<organism evidence="13 14">
    <name type="scientific">Vitrella brassicaformis (strain CCMP3155)</name>
    <dbReference type="NCBI Taxonomy" id="1169540"/>
    <lineage>
        <taxon>Eukaryota</taxon>
        <taxon>Sar</taxon>
        <taxon>Alveolata</taxon>
        <taxon>Colpodellida</taxon>
        <taxon>Vitrellaceae</taxon>
        <taxon>Vitrella</taxon>
    </lineage>
</organism>
<dbReference type="InterPro" id="IPR019821">
    <property type="entry name" value="Kinesin_motor_CS"/>
</dbReference>
<dbReference type="AlphaFoldDB" id="A0A0G4H5P6"/>
<evidence type="ECO:0000313" key="14">
    <source>
        <dbReference type="Proteomes" id="UP000041254"/>
    </source>
</evidence>
<dbReference type="VEuPathDB" id="CryptoDB:Vbra_10634"/>
<dbReference type="InParanoid" id="A0A0G4H5P6"/>
<gene>
    <name evidence="13" type="ORF">Vbra_10634</name>
</gene>
<dbReference type="FunFam" id="3.40.850.10:FF:000012">
    <property type="entry name" value="Kinesin-like protein"/>
    <property type="match status" value="1"/>
</dbReference>
<evidence type="ECO:0000256" key="11">
    <source>
        <dbReference type="SAM" id="MobiDB-lite"/>
    </source>
</evidence>
<dbReference type="CDD" id="cd01367">
    <property type="entry name" value="KISc_KIF2_like"/>
    <property type="match status" value="1"/>
</dbReference>
<proteinExistence type="inferred from homology"/>
<keyword evidence="7" id="KW-0206">Cytoskeleton</keyword>
<evidence type="ECO:0000256" key="8">
    <source>
        <dbReference type="ARBA" id="ARBA00061030"/>
    </source>
</evidence>
<dbReference type="PROSITE" id="PS00411">
    <property type="entry name" value="KINESIN_MOTOR_1"/>
    <property type="match status" value="1"/>
</dbReference>
<keyword evidence="14" id="KW-1185">Reference proteome</keyword>
<dbReference type="InterPro" id="IPR036961">
    <property type="entry name" value="Kinesin_motor_dom_sf"/>
</dbReference>
<feature type="compositionally biased region" description="Basic and acidic residues" evidence="11">
    <location>
        <begin position="521"/>
        <end position="537"/>
    </location>
</feature>
<dbReference type="Pfam" id="PF00225">
    <property type="entry name" value="Kinesin"/>
    <property type="match status" value="1"/>
</dbReference>
<reference evidence="13 14" key="1">
    <citation type="submission" date="2014-11" db="EMBL/GenBank/DDBJ databases">
        <authorList>
            <person name="Zhu J."/>
            <person name="Qi W."/>
            <person name="Song R."/>
        </authorList>
    </citation>
    <scope>NUCLEOTIDE SEQUENCE [LARGE SCALE GENOMIC DNA]</scope>
</reference>
<evidence type="ECO:0000313" key="13">
    <source>
        <dbReference type="EMBL" id="CEM38989.1"/>
    </source>
</evidence>
<protein>
    <recommendedName>
        <fullName evidence="10">Kinesin-like protein</fullName>
    </recommendedName>
</protein>
<dbReference type="GO" id="GO:0007019">
    <property type="term" value="P:microtubule depolymerization"/>
    <property type="evidence" value="ECO:0007669"/>
    <property type="project" value="TreeGrafter"/>
</dbReference>
<comment type="similarity">
    <text evidence="8">Belongs to the TRAFAC class myosin-kinesin ATPase superfamily. Kinesin family. KIN-13 subfamily.</text>
</comment>
<evidence type="ECO:0000256" key="1">
    <source>
        <dbReference type="ARBA" id="ARBA00004245"/>
    </source>
</evidence>
<feature type="compositionally biased region" description="Pro residues" evidence="11">
    <location>
        <begin position="495"/>
        <end position="508"/>
    </location>
</feature>
<dbReference type="GO" id="GO:0005874">
    <property type="term" value="C:microtubule"/>
    <property type="evidence" value="ECO:0007669"/>
    <property type="project" value="UniProtKB-KW"/>
</dbReference>
<dbReference type="InterPro" id="IPR027640">
    <property type="entry name" value="Kinesin-like_fam"/>
</dbReference>
<sequence>MGDISSMSERMKPSSHPTIAKVLEAAAADRHVKSMLPSTVSSSLSAAAQAALTSATGAGVSKDATGIVDAAVAGSSTSSSDPRIKVVVRKRPMNKKETQTNQPDVLDCRDKFSIVVREPKLKVDLTRYTEEHVFIFDQCFDDSVSNEQLYQSCVKPLVDAVFSERAKCTCFAYGQTGSGKTYTMMGPPRKDPASSETTPGLFLLAAQDIFKKLSRAEYYNLQVYVAFYEIYCGKLFDLLNQRNLLQARENSKQKVVICGLKEECINSVEELMAHIDYGLSSRTTGVTGANVDSSRSHAILVVALKEQREHKLHGKLSFIDLAGSERGADTIDQDRQTRMDGAEINKSLLALKECIRALDQQKTHQPFRGSKLTQVLKDSFIGNCRTVMIANLSPSAASCEHTLNTLRYAYRVKELRRGQLPSSADGPTDVGFDYLDEGGDDDDGVMFDDDTDEMLESLQTVSVDAPQPKAALPKSTTSKPSWPPTQSTPSQAQPQPQPQPPQQPPPSSIPSLLPRPQTAKQQDRDKERERERDKDGGRQGGRPVGVGVVSSVSSVSASALGRDREWKGAAGAIGAMGGAGAPVVSAPRPPSPARRKDQVYPREPPGPLQSRFVAAAPGAGRAAGGAGGGGNDSHTAGRPESMVRVGGEWIDCAKADRDTMARAHDMLIDTILKEEEELIKYHKEDLDTFVELIQQEFKLLNDVEKPGSDVDSYVVNLKRLLETKKDKTQLLLDRLSSFEKHLKSEDTLSKFYSQSEGHQAGG</sequence>
<evidence type="ECO:0000256" key="3">
    <source>
        <dbReference type="ARBA" id="ARBA00022701"/>
    </source>
</evidence>
<evidence type="ECO:0000256" key="2">
    <source>
        <dbReference type="ARBA" id="ARBA00022490"/>
    </source>
</evidence>
<dbReference type="SMART" id="SM00129">
    <property type="entry name" value="KISc"/>
    <property type="match status" value="1"/>
</dbReference>
<evidence type="ECO:0000256" key="9">
    <source>
        <dbReference type="PROSITE-ProRule" id="PRU00283"/>
    </source>
</evidence>
<keyword evidence="5 9" id="KW-0067">ATP-binding</keyword>
<dbReference type="EMBL" id="CDMY01001019">
    <property type="protein sequence ID" value="CEM38989.1"/>
    <property type="molecule type" value="Genomic_DNA"/>
</dbReference>
<feature type="compositionally biased region" description="Acidic residues" evidence="11">
    <location>
        <begin position="434"/>
        <end position="455"/>
    </location>
</feature>
<evidence type="ECO:0000256" key="6">
    <source>
        <dbReference type="ARBA" id="ARBA00023175"/>
    </source>
</evidence>
<dbReference type="InterPro" id="IPR001752">
    <property type="entry name" value="Kinesin_motor_dom"/>
</dbReference>
<evidence type="ECO:0000259" key="12">
    <source>
        <dbReference type="PROSITE" id="PS50067"/>
    </source>
</evidence>
<dbReference type="PANTHER" id="PTHR47971">
    <property type="entry name" value="KINESIN-RELATED PROTEIN 6"/>
    <property type="match status" value="1"/>
</dbReference>
<dbReference type="OrthoDB" id="3176171at2759"/>
<accession>A0A0G4H5P6</accession>
<keyword evidence="4 9" id="KW-0547">Nucleotide-binding</keyword>
<evidence type="ECO:0000256" key="10">
    <source>
        <dbReference type="RuleBase" id="RU000394"/>
    </source>
</evidence>
<comment type="subcellular location">
    <subcellularLocation>
        <location evidence="1">Cytoplasm</location>
        <location evidence="1">Cytoskeleton</location>
    </subcellularLocation>
</comment>
<dbReference type="GO" id="GO:0007018">
    <property type="term" value="P:microtubule-based movement"/>
    <property type="evidence" value="ECO:0007669"/>
    <property type="project" value="InterPro"/>
</dbReference>
<feature type="compositionally biased region" description="Low complexity" evidence="11">
    <location>
        <begin position="473"/>
        <end position="494"/>
    </location>
</feature>
<feature type="domain" description="Kinesin motor" evidence="12">
    <location>
        <begin position="83"/>
        <end position="415"/>
    </location>
</feature>
<feature type="region of interest" description="Disordered" evidence="11">
    <location>
        <begin position="419"/>
        <end position="640"/>
    </location>
</feature>
<dbReference type="PRINTS" id="PR00380">
    <property type="entry name" value="KINESINHEAVY"/>
</dbReference>
<dbReference type="OMA" id="TECSDIF"/>
<dbReference type="PANTHER" id="PTHR47971:SF8">
    <property type="entry name" value="KINESIN-LIKE PROTEIN"/>
    <property type="match status" value="1"/>
</dbReference>